<name>A0ACC2JX48_9PEZI</name>
<protein>
    <submittedName>
        <fullName evidence="1">Uncharacterized protein</fullName>
    </submittedName>
</protein>
<dbReference type="Proteomes" id="UP001153332">
    <property type="component" value="Unassembled WGS sequence"/>
</dbReference>
<proteinExistence type="predicted"/>
<evidence type="ECO:0000313" key="1">
    <source>
        <dbReference type="EMBL" id="KAJ8132001.1"/>
    </source>
</evidence>
<accession>A0ACC2JX48</accession>
<organism evidence="1 2">
    <name type="scientific">Lasiodiplodia mahajangana</name>
    <dbReference type="NCBI Taxonomy" id="1108764"/>
    <lineage>
        <taxon>Eukaryota</taxon>
        <taxon>Fungi</taxon>
        <taxon>Dikarya</taxon>
        <taxon>Ascomycota</taxon>
        <taxon>Pezizomycotina</taxon>
        <taxon>Dothideomycetes</taxon>
        <taxon>Dothideomycetes incertae sedis</taxon>
        <taxon>Botryosphaeriales</taxon>
        <taxon>Botryosphaeriaceae</taxon>
        <taxon>Lasiodiplodia</taxon>
    </lineage>
</organism>
<dbReference type="EMBL" id="JAPUUL010000193">
    <property type="protein sequence ID" value="KAJ8132001.1"/>
    <property type="molecule type" value="Genomic_DNA"/>
</dbReference>
<reference evidence="1" key="1">
    <citation type="submission" date="2022-12" db="EMBL/GenBank/DDBJ databases">
        <title>Genome Sequence of Lasiodiplodia mahajangana.</title>
        <authorList>
            <person name="Buettner E."/>
        </authorList>
    </citation>
    <scope>NUCLEOTIDE SEQUENCE</scope>
    <source>
        <strain evidence="1">VT137</strain>
    </source>
</reference>
<comment type="caution">
    <text evidence="1">The sequence shown here is derived from an EMBL/GenBank/DDBJ whole genome shotgun (WGS) entry which is preliminary data.</text>
</comment>
<sequence length="233" mass="24698">MESTDEFFTLRCIIQPVNGSGTAKIRHEDPEVQGDVTFYKSKLSNDGKITRGEKIPSVKTSFREVLAGDNTILFVEYDTTKAVAPSGFGEGAYGKSSSGNPVQAGGGVGQGGSIDANGTIHGGSGHGGDLRGLDVDGKAGGGIGGRVYVPAGDSRAAELHGNTSGRIIEQIYIRITKLPSIRRLTLVSYELKGVYPKQGYPILALNRLLERYTVLRLLCEMVRAAAAAFPRVP</sequence>
<evidence type="ECO:0000313" key="2">
    <source>
        <dbReference type="Proteomes" id="UP001153332"/>
    </source>
</evidence>
<keyword evidence="2" id="KW-1185">Reference proteome</keyword>
<gene>
    <name evidence="1" type="ORF">O1611_g1618</name>
</gene>